<reference evidence="3 4" key="1">
    <citation type="submission" date="2019-06" db="EMBL/GenBank/DDBJ databases">
        <title>Sorghum-associated microbial communities from plants grown in Nebraska, USA.</title>
        <authorList>
            <person name="Schachtman D."/>
        </authorList>
    </citation>
    <scope>NUCLEOTIDE SEQUENCE [LARGE SCALE GENOMIC DNA]</scope>
    <source>
        <strain evidence="3 4">1209</strain>
    </source>
</reference>
<name>A0A561PLR4_9BACT</name>
<dbReference type="InterPro" id="IPR052350">
    <property type="entry name" value="Metallo-dep_Lactonases"/>
</dbReference>
<evidence type="ECO:0000313" key="4">
    <source>
        <dbReference type="Proteomes" id="UP000320811"/>
    </source>
</evidence>
<organism evidence="3 4">
    <name type="scientific">Chitinophaga polysaccharea</name>
    <dbReference type="NCBI Taxonomy" id="1293035"/>
    <lineage>
        <taxon>Bacteria</taxon>
        <taxon>Pseudomonadati</taxon>
        <taxon>Bacteroidota</taxon>
        <taxon>Chitinophagia</taxon>
        <taxon>Chitinophagales</taxon>
        <taxon>Chitinophagaceae</taxon>
        <taxon>Chitinophaga</taxon>
    </lineage>
</organism>
<comment type="caution">
    <text evidence="3">The sequence shown here is derived from an EMBL/GenBank/DDBJ whole genome shotgun (WGS) entry which is preliminary data.</text>
</comment>
<dbReference type="GO" id="GO:0016787">
    <property type="term" value="F:hydrolase activity"/>
    <property type="evidence" value="ECO:0007669"/>
    <property type="project" value="InterPro"/>
</dbReference>
<dbReference type="Pfam" id="PF04909">
    <property type="entry name" value="Amidohydro_2"/>
    <property type="match status" value="1"/>
</dbReference>
<dbReference type="InterPro" id="IPR006680">
    <property type="entry name" value="Amidohydro-rel"/>
</dbReference>
<dbReference type="SUPFAM" id="SSF51556">
    <property type="entry name" value="Metallo-dependent hydrolases"/>
    <property type="match status" value="1"/>
</dbReference>
<proteinExistence type="inferred from homology"/>
<dbReference type="PANTHER" id="PTHR43569:SF2">
    <property type="entry name" value="AMIDOHYDROLASE-RELATED DOMAIN-CONTAINING PROTEIN"/>
    <property type="match status" value="1"/>
</dbReference>
<evidence type="ECO:0000256" key="1">
    <source>
        <dbReference type="ARBA" id="ARBA00038310"/>
    </source>
</evidence>
<protein>
    <submittedName>
        <fullName evidence="3">L-fuconolactonase</fullName>
    </submittedName>
</protein>
<dbReference type="EMBL" id="VIWO01000006">
    <property type="protein sequence ID" value="TWF39044.1"/>
    <property type="molecule type" value="Genomic_DNA"/>
</dbReference>
<evidence type="ECO:0000313" key="3">
    <source>
        <dbReference type="EMBL" id="TWF39044.1"/>
    </source>
</evidence>
<dbReference type="Gene3D" id="3.20.20.140">
    <property type="entry name" value="Metal-dependent hydrolases"/>
    <property type="match status" value="1"/>
</dbReference>
<sequence length="293" mass="33438">MLLSPAHGGGQEYHTNTYMVIDAHQHFWQYQPVRDAWIDESMQVIRRDFLPEDLIPVLEDNGVHGCIAVQADQSVEETSFLLSLAEKHDFIKGVVGWIDLRADNIHEQLQQYAGHPLLKGFRHIVQAEPDFNFLLGGDFCRGIKALAQHQFTYDILVYPKQLPAVEEFVQLFPDQALIIDHLAKPYVKTGELAEWAAQMRRIARAPHVYCKLSGLVTEADWQQWKPAHFRPFLEVALEAFGANRLVYGSDWPVCLLAAQYHEVKHIVTDFISTLSTSEQQQIMGGNACSFYHL</sequence>
<dbReference type="PANTHER" id="PTHR43569">
    <property type="entry name" value="AMIDOHYDROLASE"/>
    <property type="match status" value="1"/>
</dbReference>
<comment type="similarity">
    <text evidence="1">Belongs to the metallo-dependent hydrolases superfamily.</text>
</comment>
<gene>
    <name evidence="3" type="ORF">FHW36_106268</name>
</gene>
<dbReference type="InterPro" id="IPR032466">
    <property type="entry name" value="Metal_Hydrolase"/>
</dbReference>
<feature type="domain" description="Amidohydrolase-related" evidence="2">
    <location>
        <begin position="21"/>
        <end position="293"/>
    </location>
</feature>
<dbReference type="AlphaFoldDB" id="A0A561PLR4"/>
<keyword evidence="4" id="KW-1185">Reference proteome</keyword>
<accession>A0A561PLR4</accession>
<dbReference type="Proteomes" id="UP000320811">
    <property type="component" value="Unassembled WGS sequence"/>
</dbReference>
<evidence type="ECO:0000259" key="2">
    <source>
        <dbReference type="Pfam" id="PF04909"/>
    </source>
</evidence>